<proteinExistence type="predicted"/>
<protein>
    <submittedName>
        <fullName evidence="1">Uncharacterized protein</fullName>
    </submittedName>
</protein>
<evidence type="ECO:0000313" key="2">
    <source>
        <dbReference type="Proteomes" id="UP000438429"/>
    </source>
</evidence>
<reference evidence="1 2" key="1">
    <citation type="submission" date="2019-06" db="EMBL/GenBank/DDBJ databases">
        <title>Draft genomes of female and male turbot (Scophthalmus maximus).</title>
        <authorList>
            <person name="Xu H."/>
            <person name="Xu X.-W."/>
            <person name="Shao C."/>
            <person name="Chen S."/>
        </authorList>
    </citation>
    <scope>NUCLEOTIDE SEQUENCE [LARGE SCALE GENOMIC DNA]</scope>
    <source>
        <strain evidence="1">Ysfricsl-2016a</strain>
        <tissue evidence="1">Blood</tissue>
    </source>
</reference>
<evidence type="ECO:0000313" key="1">
    <source>
        <dbReference type="EMBL" id="KAF0036824.1"/>
    </source>
</evidence>
<name>A0A6A4T0P6_SCOMX</name>
<gene>
    <name evidence="1" type="ORF">F2P81_009698</name>
</gene>
<dbReference type="Proteomes" id="UP000438429">
    <property type="component" value="Unassembled WGS sequence"/>
</dbReference>
<accession>A0A6A4T0P6</accession>
<organism evidence="1 2">
    <name type="scientific">Scophthalmus maximus</name>
    <name type="common">Turbot</name>
    <name type="synonym">Psetta maxima</name>
    <dbReference type="NCBI Taxonomy" id="52904"/>
    <lineage>
        <taxon>Eukaryota</taxon>
        <taxon>Metazoa</taxon>
        <taxon>Chordata</taxon>
        <taxon>Craniata</taxon>
        <taxon>Vertebrata</taxon>
        <taxon>Euteleostomi</taxon>
        <taxon>Actinopterygii</taxon>
        <taxon>Neopterygii</taxon>
        <taxon>Teleostei</taxon>
        <taxon>Neoteleostei</taxon>
        <taxon>Acanthomorphata</taxon>
        <taxon>Carangaria</taxon>
        <taxon>Pleuronectiformes</taxon>
        <taxon>Pleuronectoidei</taxon>
        <taxon>Scophthalmidae</taxon>
        <taxon>Scophthalmus</taxon>
    </lineage>
</organism>
<sequence length="168" mass="19173">MAFSQRDDDGDDSTVVKCDLYFGVNVRLFVEMFKRDSTRSFFRSPLVRTKFSDATSSNLQREVYDLGFPTPEPVRLPREFYGHVEGEKISMIQSNGDMDTNQGDEETSCEDAAVGRERGSLNAALLRDNTEGYHVVLKHQSRSEVFTVVLRVLTDRRREGEVAVQYMT</sequence>
<dbReference type="EMBL" id="VEVO01000009">
    <property type="protein sequence ID" value="KAF0036824.1"/>
    <property type="molecule type" value="Genomic_DNA"/>
</dbReference>
<dbReference type="AlphaFoldDB" id="A0A6A4T0P6"/>
<comment type="caution">
    <text evidence="1">The sequence shown here is derived from an EMBL/GenBank/DDBJ whole genome shotgun (WGS) entry which is preliminary data.</text>
</comment>